<keyword evidence="1" id="KW-0031">Aminopeptidase</keyword>
<dbReference type="InterPro" id="IPR047742">
    <property type="entry name" value="PA4642-like"/>
</dbReference>
<accession>A0A081K9Q6</accession>
<name>A0A081K9Q6_9GAMM</name>
<keyword evidence="1" id="KW-0645">Protease</keyword>
<dbReference type="EMBL" id="JOJP01000001">
    <property type="protein sequence ID" value="KEI70882.1"/>
    <property type="molecule type" value="Genomic_DNA"/>
</dbReference>
<organism evidence="1 2">
    <name type="scientific">Endozoicomonas elysicola</name>
    <dbReference type="NCBI Taxonomy" id="305900"/>
    <lineage>
        <taxon>Bacteria</taxon>
        <taxon>Pseudomonadati</taxon>
        <taxon>Pseudomonadota</taxon>
        <taxon>Gammaproteobacteria</taxon>
        <taxon>Oceanospirillales</taxon>
        <taxon>Endozoicomonadaceae</taxon>
        <taxon>Endozoicomonas</taxon>
    </lineage>
</organism>
<gene>
    <name evidence="1" type="ORF">GV64_09120</name>
</gene>
<dbReference type="eggNOG" id="ENOG5032TNS">
    <property type="taxonomic scope" value="Bacteria"/>
</dbReference>
<dbReference type="GO" id="GO:0004177">
    <property type="term" value="F:aminopeptidase activity"/>
    <property type="evidence" value="ECO:0007669"/>
    <property type="project" value="UniProtKB-KW"/>
</dbReference>
<sequence>MKKDKQKVIGEELTDERLKALLALQPTAGCSRDHHILLRAYRFLRADDFARFVPFFLEAGFSLNAKGSDGKTLAEIIVHHQHGEPYLKVLTDISVH</sequence>
<dbReference type="NCBIfam" id="NF038106">
    <property type="entry name" value="gamma_NF038106"/>
    <property type="match status" value="1"/>
</dbReference>
<comment type="caution">
    <text evidence="1">The sequence shown here is derived from an EMBL/GenBank/DDBJ whole genome shotgun (WGS) entry which is preliminary data.</text>
</comment>
<keyword evidence="1" id="KW-0378">Hydrolase</keyword>
<dbReference type="Proteomes" id="UP000027997">
    <property type="component" value="Unassembled WGS sequence"/>
</dbReference>
<dbReference type="AlphaFoldDB" id="A0A081K9Q6"/>
<keyword evidence="2" id="KW-1185">Reference proteome</keyword>
<evidence type="ECO:0000313" key="1">
    <source>
        <dbReference type="EMBL" id="KEI70882.1"/>
    </source>
</evidence>
<reference evidence="1 2" key="1">
    <citation type="submission" date="2014-06" db="EMBL/GenBank/DDBJ databases">
        <title>Whole Genome Sequences of Three Symbiotic Endozoicomonas Bacteria.</title>
        <authorList>
            <person name="Neave M.J."/>
            <person name="Apprill A."/>
            <person name="Voolstra C.R."/>
        </authorList>
    </citation>
    <scope>NUCLEOTIDE SEQUENCE [LARGE SCALE GENOMIC DNA]</scope>
    <source>
        <strain evidence="1 2">DSM 22380</strain>
    </source>
</reference>
<evidence type="ECO:0000313" key="2">
    <source>
        <dbReference type="Proteomes" id="UP000027997"/>
    </source>
</evidence>
<protein>
    <submittedName>
        <fullName evidence="1">Aminopeptidase</fullName>
    </submittedName>
</protein>
<dbReference type="RefSeq" id="WP_020580485.1">
    <property type="nucleotide sequence ID" value="NZ_JOJP01000001.1"/>
</dbReference>
<proteinExistence type="predicted"/>